<reference evidence="2 3" key="1">
    <citation type="submission" date="2018-06" db="EMBL/GenBank/DDBJ databases">
        <title>Fusarium incarnatum-equiseti species complex species 28.</title>
        <authorList>
            <person name="Gardiner D.M."/>
        </authorList>
    </citation>
    <scope>NUCLEOTIDE SEQUENCE [LARGE SCALE GENOMIC DNA]</scope>
    <source>
        <strain evidence="2 3">FIESC_28</strain>
    </source>
</reference>
<gene>
    <name evidence="2" type="ORF">FIESC28_06957</name>
</gene>
<dbReference type="PANTHER" id="PTHR44167:SF24">
    <property type="entry name" value="SERINE_THREONINE-PROTEIN KINASE CHK2"/>
    <property type="match status" value="1"/>
</dbReference>
<dbReference type="RefSeq" id="XP_031014902.1">
    <property type="nucleotide sequence ID" value="XM_031161099.1"/>
</dbReference>
<dbReference type="GO" id="GO:0004674">
    <property type="term" value="F:protein serine/threonine kinase activity"/>
    <property type="evidence" value="ECO:0007669"/>
    <property type="project" value="TreeGrafter"/>
</dbReference>
<dbReference type="InterPro" id="IPR000719">
    <property type="entry name" value="Prot_kinase_dom"/>
</dbReference>
<dbReference type="GO" id="GO:0005634">
    <property type="term" value="C:nucleus"/>
    <property type="evidence" value="ECO:0007669"/>
    <property type="project" value="TreeGrafter"/>
</dbReference>
<dbReference type="PROSITE" id="PS00108">
    <property type="entry name" value="PROTEIN_KINASE_ST"/>
    <property type="match status" value="1"/>
</dbReference>
<dbReference type="Pfam" id="PF00069">
    <property type="entry name" value="Pkinase"/>
    <property type="match status" value="1"/>
</dbReference>
<comment type="caution">
    <text evidence="2">The sequence shown here is derived from an EMBL/GenBank/DDBJ whole genome shotgun (WGS) entry which is preliminary data.</text>
</comment>
<dbReference type="SMART" id="SM00220">
    <property type="entry name" value="S_TKc"/>
    <property type="match status" value="1"/>
</dbReference>
<dbReference type="GO" id="GO:0005524">
    <property type="term" value="F:ATP binding"/>
    <property type="evidence" value="ECO:0007669"/>
    <property type="project" value="InterPro"/>
</dbReference>
<dbReference type="InterPro" id="IPR011009">
    <property type="entry name" value="Kinase-like_dom_sf"/>
</dbReference>
<dbReference type="SUPFAM" id="SSF56112">
    <property type="entry name" value="Protein kinase-like (PK-like)"/>
    <property type="match status" value="1"/>
</dbReference>
<accession>A0A366RJ61</accession>
<dbReference type="GeneID" id="41996395"/>
<evidence type="ECO:0000259" key="1">
    <source>
        <dbReference type="PROSITE" id="PS50011"/>
    </source>
</evidence>
<evidence type="ECO:0000313" key="2">
    <source>
        <dbReference type="EMBL" id="RBR16548.1"/>
    </source>
</evidence>
<dbReference type="PROSITE" id="PS50011">
    <property type="entry name" value="PROTEIN_KINASE_DOM"/>
    <property type="match status" value="1"/>
</dbReference>
<dbReference type="Gene3D" id="1.10.510.10">
    <property type="entry name" value="Transferase(Phosphotransferase) domain 1"/>
    <property type="match status" value="1"/>
</dbReference>
<dbReference type="AlphaFoldDB" id="A0A366RJ61"/>
<dbReference type="EMBL" id="QKXC01000142">
    <property type="protein sequence ID" value="RBR16548.1"/>
    <property type="molecule type" value="Genomic_DNA"/>
</dbReference>
<protein>
    <recommendedName>
        <fullName evidence="1">Protein kinase domain-containing protein</fullName>
    </recommendedName>
</protein>
<keyword evidence="3" id="KW-1185">Reference proteome</keyword>
<proteinExistence type="predicted"/>
<dbReference type="Proteomes" id="UP000253153">
    <property type="component" value="Unassembled WGS sequence"/>
</dbReference>
<dbReference type="InterPro" id="IPR008271">
    <property type="entry name" value="Ser/Thr_kinase_AS"/>
</dbReference>
<dbReference type="PANTHER" id="PTHR44167">
    <property type="entry name" value="OVARIAN-SPECIFIC SERINE/THREONINE-PROTEIN KINASE LOK-RELATED"/>
    <property type="match status" value="1"/>
</dbReference>
<dbReference type="GO" id="GO:0044773">
    <property type="term" value="P:mitotic DNA damage checkpoint signaling"/>
    <property type="evidence" value="ECO:0007669"/>
    <property type="project" value="TreeGrafter"/>
</dbReference>
<feature type="domain" description="Protein kinase" evidence="1">
    <location>
        <begin position="176"/>
        <end position="428"/>
    </location>
</feature>
<sequence>MSPPRATTNLVSELASESFVRNHDGEDVIDVDSTPDRCGGLYPATMGKKSDVKIDRKFIANIQVSFELHKETGEIMLVDHSPSQNCKVYYVQSDDEIRDFYKFRALVLSPAANTIAITFGGSIKYVFYVEWRMRDPIDLEAWKSLETRTGQIQTLRSHPPTKRLEGVEGRHHELRFLLQKELANNFCTRTTINKCIDLKTGHCVAVKTIVDLKHKRYREEGESRKEITTDLSHEPHIIEFFQVEILSDYYHLVMELQDGDLGGLVCTQEFKKPLQLFTDTDTVGRPILLQMLKALDYLAFKDIIHRDIKPHNILYRRINGAYHYRLADFGVATVAPHEMVRCGTKTFMAPEVEDRDTDFPHTTRIDVWGLAISVCWIFGLDARCGEGSSIDVGRHVICPSWTGVLGQMLDQDPFERPSAGEVLTLMFNGEGRITDE</sequence>
<evidence type="ECO:0000313" key="3">
    <source>
        <dbReference type="Proteomes" id="UP000253153"/>
    </source>
</evidence>
<dbReference type="OrthoDB" id="4062651at2759"/>
<dbReference type="CDD" id="cd00180">
    <property type="entry name" value="PKc"/>
    <property type="match status" value="1"/>
</dbReference>
<name>A0A366RJ61_9HYPO</name>
<organism evidence="2 3">
    <name type="scientific">Fusarium coffeatum</name>
    <dbReference type="NCBI Taxonomy" id="231269"/>
    <lineage>
        <taxon>Eukaryota</taxon>
        <taxon>Fungi</taxon>
        <taxon>Dikarya</taxon>
        <taxon>Ascomycota</taxon>
        <taxon>Pezizomycotina</taxon>
        <taxon>Sordariomycetes</taxon>
        <taxon>Hypocreomycetidae</taxon>
        <taxon>Hypocreales</taxon>
        <taxon>Nectriaceae</taxon>
        <taxon>Fusarium</taxon>
        <taxon>Fusarium incarnatum-equiseti species complex</taxon>
    </lineage>
</organism>